<proteinExistence type="predicted"/>
<dbReference type="EMBL" id="AJSR01001768">
    <property type="protein sequence ID" value="EKM30154.1"/>
    <property type="molecule type" value="Genomic_DNA"/>
</dbReference>
<organism evidence="1 2">
    <name type="scientific">Vibrio harveyi</name>
    <name type="common">Beneckea harveyi</name>
    <dbReference type="NCBI Taxonomy" id="669"/>
    <lineage>
        <taxon>Bacteria</taxon>
        <taxon>Pseudomonadati</taxon>
        <taxon>Pseudomonadota</taxon>
        <taxon>Gammaproteobacteria</taxon>
        <taxon>Vibrionales</taxon>
        <taxon>Vibrionaceae</taxon>
        <taxon>Vibrio</taxon>
    </lineage>
</organism>
<dbReference type="AlphaFoldDB" id="A0A454CUS3"/>
<reference evidence="1 2" key="1">
    <citation type="submission" date="2012-10" db="EMBL/GenBank/DDBJ databases">
        <title>Genome sequence of Vibrio Cholerae HENC-02.</title>
        <authorList>
            <person name="Eppinger M."/>
            <person name="Hasan N.A."/>
            <person name="Sengamalay N."/>
            <person name="Hine E."/>
            <person name="Su Q."/>
            <person name="Daugherty S.C."/>
            <person name="Young S."/>
            <person name="Sadzewicz L."/>
            <person name="Tallon L."/>
            <person name="Cebula T.A."/>
            <person name="Ravel J."/>
            <person name="Colwell R.R."/>
        </authorList>
    </citation>
    <scope>NUCLEOTIDE SEQUENCE [LARGE SCALE GENOMIC DNA]</scope>
    <source>
        <strain evidence="1 2">HENC-02</strain>
    </source>
</reference>
<sequence length="24" mass="3054">VFFASLCSGRRRRPLIYYRWLEYT</sequence>
<gene>
    <name evidence="1" type="ORF">VCHENC02_4098B</name>
</gene>
<evidence type="ECO:0000313" key="1">
    <source>
        <dbReference type="EMBL" id="EKM30154.1"/>
    </source>
</evidence>
<dbReference type="Proteomes" id="UP000008367">
    <property type="component" value="Unassembled WGS sequence"/>
</dbReference>
<accession>A0A454CUS3</accession>
<feature type="non-terminal residue" evidence="1">
    <location>
        <position position="1"/>
    </location>
</feature>
<protein>
    <submittedName>
        <fullName evidence="1">Uncharacterized protein</fullName>
    </submittedName>
</protein>
<name>A0A454CUS3_VIBHA</name>
<comment type="caution">
    <text evidence="1">The sequence shown here is derived from an EMBL/GenBank/DDBJ whole genome shotgun (WGS) entry which is preliminary data.</text>
</comment>
<evidence type="ECO:0000313" key="2">
    <source>
        <dbReference type="Proteomes" id="UP000008367"/>
    </source>
</evidence>